<evidence type="ECO:0000313" key="2">
    <source>
        <dbReference type="Proteomes" id="UP000250078"/>
    </source>
</evidence>
<evidence type="ECO:0000313" key="1">
    <source>
        <dbReference type="EMBL" id="OCK88446.1"/>
    </source>
</evidence>
<accession>A0ACC8EPX2</accession>
<dbReference type="Proteomes" id="UP000250078">
    <property type="component" value="Unassembled WGS sequence"/>
</dbReference>
<reference evidence="1 2" key="1">
    <citation type="journal article" date="2016" name="Nat. Commun.">
        <title>Ectomycorrhizal ecology is imprinted in the genome of the dominant symbiotic fungus Cenococcum geophilum.</title>
        <authorList>
            <consortium name="DOE Joint Genome Institute"/>
            <person name="Peter M."/>
            <person name="Kohler A."/>
            <person name="Ohm R.A."/>
            <person name="Kuo A."/>
            <person name="Krutzmann J."/>
            <person name="Morin E."/>
            <person name="Arend M."/>
            <person name="Barry K.W."/>
            <person name="Binder M."/>
            <person name="Choi C."/>
            <person name="Clum A."/>
            <person name="Copeland A."/>
            <person name="Grisel N."/>
            <person name="Haridas S."/>
            <person name="Kipfer T."/>
            <person name="LaButti K."/>
            <person name="Lindquist E."/>
            <person name="Lipzen A."/>
            <person name="Maire R."/>
            <person name="Meier B."/>
            <person name="Mihaltcheva S."/>
            <person name="Molinier V."/>
            <person name="Murat C."/>
            <person name="Poggeler S."/>
            <person name="Quandt C.A."/>
            <person name="Sperisen C."/>
            <person name="Tritt A."/>
            <person name="Tisserant E."/>
            <person name="Crous P.W."/>
            <person name="Henrissat B."/>
            <person name="Nehls U."/>
            <person name="Egli S."/>
            <person name="Spatafora J.W."/>
            <person name="Grigoriev I.V."/>
            <person name="Martin F.M."/>
        </authorList>
    </citation>
    <scope>NUCLEOTIDE SEQUENCE [LARGE SCALE GENOMIC DNA]</scope>
    <source>
        <strain evidence="1 2">1.58</strain>
    </source>
</reference>
<name>A0ACC8EPX2_9PEZI</name>
<proteinExistence type="predicted"/>
<keyword evidence="2" id="KW-1185">Reference proteome</keyword>
<protein>
    <submittedName>
        <fullName evidence="1">Uncharacterized protein</fullName>
    </submittedName>
</protein>
<dbReference type="EMBL" id="KV748243">
    <property type="protein sequence ID" value="OCK88446.1"/>
    <property type="molecule type" value="Genomic_DNA"/>
</dbReference>
<gene>
    <name evidence="1" type="ORF">K441DRAFT_313621</name>
</gene>
<organism evidence="1 2">
    <name type="scientific">Cenococcum geophilum 1.58</name>
    <dbReference type="NCBI Taxonomy" id="794803"/>
    <lineage>
        <taxon>Eukaryota</taxon>
        <taxon>Fungi</taxon>
        <taxon>Dikarya</taxon>
        <taxon>Ascomycota</taxon>
        <taxon>Pezizomycotina</taxon>
        <taxon>Dothideomycetes</taxon>
        <taxon>Pleosporomycetidae</taxon>
        <taxon>Gloniales</taxon>
        <taxon>Gloniaceae</taxon>
        <taxon>Cenococcum</taxon>
    </lineage>
</organism>
<sequence>MAEALAVVGIVANIIQVVDSGSRVLKRLEEYQSKLGEIPEAFRHIKAELPVLLDALQQTKAAIDTGSLRDETKNALLPAVKGCGLQIKTLDNVIAEVLPALDDSWARRSKKAFQSLRHDAKVKKITGVVRGYIQTLTYHAATSSSLLKDPLTKHSLVRPHPPPSRSGVIHTL</sequence>